<evidence type="ECO:0000313" key="4">
    <source>
        <dbReference type="Proteomes" id="UP000652761"/>
    </source>
</evidence>
<evidence type="ECO:0000313" key="3">
    <source>
        <dbReference type="EMBL" id="MQM03785.1"/>
    </source>
</evidence>
<dbReference type="InterPro" id="IPR037912">
    <property type="entry name" value="MCRS1"/>
</dbReference>
<sequence>MREQLAGASLESLAKGAVRFSRRFTIKELQDRWRSLLYDPEISAEASARMVNIEVEASISNHLKPGKTCNMRGKEWTPGKRKGDTVRSRYYAMRKRICNVPYNSGDPDFSVPPSTTADIDGEKSGNLHLDGNYMMGSSMSNQFRIPGSGFGIDHDTSQMLKDNPDAATFNAVEQDFSETHMDIVRNQISDEIVNSNGSFGFGGKIPPVSNDNGIGNNIVQSFEHKTAQTDDTHITGEDIKAFENNSDVQDIGSPQTMPARDPHETNNIETESFPTFCSENDNKELPCSGFGENQNLNPEVSDCSGSLHNIGFSSPLVSMSMWGGIDATPTLPMDASFDDNEQRSTPLTLPTDDVKKMIPPTYDSSGVEQKLHDGLSMDTLTDPSGLAEGDFVNLSLAFENDDELFLLNEDEKDIIDGSCLDTLDAILSDSPADIHHDNVYCSTDLYGSTDPKRLDVMNAHDVLLDDGCLEEPKDLGEKICSEFEDGHVLNDSLENVQEVPSKSLSPFEPLEGFIFCDLNTEDPEIPCNDDVILPNEVVPLLSSTDLKLDSEVTGNLPNNIISDDRRCMEEDDKTSVEHVMSSPNVLSPVLAKGGFHSDDCGIKTEFLEIESLSKGYRKPGVSSDGMNLLSSAPVAPLTVKEEVAALDPGKCGDFITSVDSFLEKSHGGSDHAKSNFHIRADVCEKVVNSASTIQKWMSSYGELGCRDTDPSQIASTSDQEEKSDSEDDIPNFSDIEAMILDMDLGLSDQEGSLFAREDDELVFWGLPFLLPQLMCYFNQLKIVHHELHSKAIMRLEQGAQSCMQRAIASHGAFAIFYGRRLKHYIKKAEVSLGRGTDDVYVDIDLRREGPANKISRHQAVVKMDEHGTFYLKNMGKCSILINGKEVLNGMQLNITSGCLIEIRGMKFVFEVNQNSVCQYLANVQRRSRQQQTQTSDWLPSRGCIS</sequence>
<dbReference type="OrthoDB" id="10262769at2759"/>
<dbReference type="GO" id="GO:0031011">
    <property type="term" value="C:Ino80 complex"/>
    <property type="evidence" value="ECO:0007669"/>
    <property type="project" value="InterPro"/>
</dbReference>
<evidence type="ECO:0000256" key="1">
    <source>
        <dbReference type="SAM" id="MobiDB-lite"/>
    </source>
</evidence>
<dbReference type="GO" id="GO:0071339">
    <property type="term" value="C:MLL1 complex"/>
    <property type="evidence" value="ECO:0007669"/>
    <property type="project" value="InterPro"/>
</dbReference>
<name>A0A843WGP7_COLES</name>
<dbReference type="EMBL" id="NMUH01003097">
    <property type="protein sequence ID" value="MQM03785.1"/>
    <property type="molecule type" value="Genomic_DNA"/>
</dbReference>
<dbReference type="Gene3D" id="2.60.200.20">
    <property type="match status" value="1"/>
</dbReference>
<dbReference type="SMART" id="SM00240">
    <property type="entry name" value="FHA"/>
    <property type="match status" value="1"/>
</dbReference>
<feature type="domain" description="FHA" evidence="2">
    <location>
        <begin position="830"/>
        <end position="886"/>
    </location>
</feature>
<comment type="caution">
    <text evidence="3">The sequence shown here is derived from an EMBL/GenBank/DDBJ whole genome shotgun (WGS) entry which is preliminary data.</text>
</comment>
<evidence type="ECO:0000259" key="2">
    <source>
        <dbReference type="PROSITE" id="PS50006"/>
    </source>
</evidence>
<protein>
    <recommendedName>
        <fullName evidence="2">FHA domain-containing protein</fullName>
    </recommendedName>
</protein>
<feature type="region of interest" description="Disordered" evidence="1">
    <location>
        <begin position="339"/>
        <end position="368"/>
    </location>
</feature>
<dbReference type="Pfam" id="PF13325">
    <property type="entry name" value="MCRS_N"/>
    <property type="match status" value="1"/>
</dbReference>
<dbReference type="GO" id="GO:0002151">
    <property type="term" value="F:G-quadruplex RNA binding"/>
    <property type="evidence" value="ECO:0007669"/>
    <property type="project" value="InterPro"/>
</dbReference>
<dbReference type="InterPro" id="IPR000253">
    <property type="entry name" value="FHA_dom"/>
</dbReference>
<dbReference type="PANTHER" id="PTHR13233">
    <property type="entry name" value="MICROSPHERULE PROTEIN 1"/>
    <property type="match status" value="1"/>
</dbReference>
<proteinExistence type="predicted"/>
<dbReference type="SUPFAM" id="SSF49879">
    <property type="entry name" value="SMAD/FHA domain"/>
    <property type="match status" value="1"/>
</dbReference>
<dbReference type="GO" id="GO:0044545">
    <property type="term" value="C:NSL complex"/>
    <property type="evidence" value="ECO:0007669"/>
    <property type="project" value="TreeGrafter"/>
</dbReference>
<gene>
    <name evidence="3" type="ORF">Taro_036575</name>
</gene>
<dbReference type="Proteomes" id="UP000652761">
    <property type="component" value="Unassembled WGS sequence"/>
</dbReference>
<dbReference type="AlphaFoldDB" id="A0A843WGP7"/>
<feature type="region of interest" description="Disordered" evidence="1">
    <location>
        <begin position="707"/>
        <end position="730"/>
    </location>
</feature>
<dbReference type="InterPro" id="IPR008984">
    <property type="entry name" value="SMAD_FHA_dom_sf"/>
</dbReference>
<dbReference type="PANTHER" id="PTHR13233:SF0">
    <property type="entry name" value="MICROSPHERULE PROTEIN 1"/>
    <property type="match status" value="1"/>
</dbReference>
<dbReference type="GO" id="GO:0045944">
    <property type="term" value="P:positive regulation of transcription by RNA polymerase II"/>
    <property type="evidence" value="ECO:0007669"/>
    <property type="project" value="TreeGrafter"/>
</dbReference>
<accession>A0A843WGP7</accession>
<dbReference type="CDD" id="cd22687">
    <property type="entry name" value="FHA_MCRS1"/>
    <property type="match status" value="1"/>
</dbReference>
<keyword evidence="4" id="KW-1185">Reference proteome</keyword>
<dbReference type="PROSITE" id="PS50006">
    <property type="entry name" value="FHA_DOMAIN"/>
    <property type="match status" value="1"/>
</dbReference>
<organism evidence="3 4">
    <name type="scientific">Colocasia esculenta</name>
    <name type="common">Wild taro</name>
    <name type="synonym">Arum esculentum</name>
    <dbReference type="NCBI Taxonomy" id="4460"/>
    <lineage>
        <taxon>Eukaryota</taxon>
        <taxon>Viridiplantae</taxon>
        <taxon>Streptophyta</taxon>
        <taxon>Embryophyta</taxon>
        <taxon>Tracheophyta</taxon>
        <taxon>Spermatophyta</taxon>
        <taxon>Magnoliopsida</taxon>
        <taxon>Liliopsida</taxon>
        <taxon>Araceae</taxon>
        <taxon>Aroideae</taxon>
        <taxon>Colocasieae</taxon>
        <taxon>Colocasia</taxon>
    </lineage>
</organism>
<dbReference type="InterPro" id="IPR025999">
    <property type="entry name" value="MCRS_N"/>
</dbReference>
<dbReference type="Pfam" id="PF00498">
    <property type="entry name" value="FHA"/>
    <property type="match status" value="1"/>
</dbReference>
<reference evidence="3" key="1">
    <citation type="submission" date="2017-07" db="EMBL/GenBank/DDBJ databases">
        <title>Taro Niue Genome Assembly and Annotation.</title>
        <authorList>
            <person name="Atibalentja N."/>
            <person name="Keating K."/>
            <person name="Fields C.J."/>
        </authorList>
    </citation>
    <scope>NUCLEOTIDE SEQUENCE</scope>
    <source>
        <strain evidence="3">Niue_2</strain>
        <tissue evidence="3">Leaf</tissue>
    </source>
</reference>